<dbReference type="SUPFAM" id="SSF64307">
    <property type="entry name" value="SirA-like"/>
    <property type="match status" value="1"/>
</dbReference>
<protein>
    <submittedName>
        <fullName evidence="3">Sulfurtransferase-like selenium metabolism protein YedF</fullName>
    </submittedName>
</protein>
<evidence type="ECO:0000256" key="1">
    <source>
        <dbReference type="ARBA" id="ARBA00008984"/>
    </source>
</evidence>
<dbReference type="EMBL" id="QUAJ01000005">
    <property type="protein sequence ID" value="REI42292.1"/>
    <property type="molecule type" value="Genomic_DNA"/>
</dbReference>
<dbReference type="InterPro" id="IPR027396">
    <property type="entry name" value="DsrEFH-like"/>
</dbReference>
<dbReference type="SUPFAM" id="SSF75169">
    <property type="entry name" value="DsrEFH-like"/>
    <property type="match status" value="1"/>
</dbReference>
<dbReference type="Gene3D" id="3.30.110.40">
    <property type="entry name" value="TusA-like domain"/>
    <property type="match status" value="1"/>
</dbReference>
<evidence type="ECO:0000313" key="3">
    <source>
        <dbReference type="EMBL" id="REI42292.1"/>
    </source>
</evidence>
<dbReference type="PANTHER" id="PTHR33279:SF6">
    <property type="entry name" value="SULFUR CARRIER PROTEIN YEDF-RELATED"/>
    <property type="match status" value="1"/>
</dbReference>
<dbReference type="PANTHER" id="PTHR33279">
    <property type="entry name" value="SULFUR CARRIER PROTEIN YEDF-RELATED"/>
    <property type="match status" value="1"/>
</dbReference>
<sequence length="191" mass="20880">MGMACPLPVIQTKKALKNIEENGSVETMVDNEASMENLLKMAKEMGLESSYEKVEEHKYRVVITKGEGGAVADSTDAASNEKMVIAVSSDKMGEGIDELGDVLMKGFIYTLTEMDLMPTTVLFYNGGAKLTVEDAPTLEDLKTLEEMGVEILTCGTCLNYYNLGDKLAVGEVTNMYTIMERLQGADKLIRP</sequence>
<accession>A0ABX9KJI6</accession>
<proteinExistence type="inferred from homology"/>
<evidence type="ECO:0000313" key="4">
    <source>
        <dbReference type="Proteomes" id="UP000263486"/>
    </source>
</evidence>
<dbReference type="InterPro" id="IPR001455">
    <property type="entry name" value="TusA-like"/>
</dbReference>
<organism evidence="3 4">
    <name type="scientific">Psychrilyobacter piezotolerans</name>
    <dbReference type="NCBI Taxonomy" id="2293438"/>
    <lineage>
        <taxon>Bacteria</taxon>
        <taxon>Fusobacteriati</taxon>
        <taxon>Fusobacteriota</taxon>
        <taxon>Fusobacteriia</taxon>
        <taxon>Fusobacteriales</taxon>
        <taxon>Fusobacteriaceae</taxon>
        <taxon>Psychrilyobacter</taxon>
    </lineage>
</organism>
<dbReference type="InterPro" id="IPR003787">
    <property type="entry name" value="Sulphur_relay_DsrE/F-like"/>
</dbReference>
<gene>
    <name evidence="3" type="primary">yedF</name>
    <name evidence="3" type="ORF">DYH56_04020</name>
</gene>
<dbReference type="Pfam" id="PF01206">
    <property type="entry name" value="TusA"/>
    <property type="match status" value="1"/>
</dbReference>
<keyword evidence="4" id="KW-1185">Reference proteome</keyword>
<dbReference type="Pfam" id="PF02635">
    <property type="entry name" value="DsrE"/>
    <property type="match status" value="1"/>
</dbReference>
<dbReference type="InterPro" id="IPR036868">
    <property type="entry name" value="TusA-like_sf"/>
</dbReference>
<feature type="domain" description="UPF0033" evidence="2">
    <location>
        <begin position="2"/>
        <end position="65"/>
    </location>
</feature>
<dbReference type="InterPro" id="IPR019870">
    <property type="entry name" value="Se_metab_YedF"/>
</dbReference>
<evidence type="ECO:0000259" key="2">
    <source>
        <dbReference type="Pfam" id="PF01206"/>
    </source>
</evidence>
<comment type="caution">
    <text evidence="3">The sequence shown here is derived from an EMBL/GenBank/DDBJ whole genome shotgun (WGS) entry which is preliminary data.</text>
</comment>
<reference evidence="3 4" key="1">
    <citation type="submission" date="2018-08" db="EMBL/GenBank/DDBJ databases">
        <title>Draft genome sequence of Psychrilyobacter sp. strain SD5 isolated from Black Sea water.</title>
        <authorList>
            <person name="Yadav S."/>
            <person name="Villanueva L."/>
            <person name="Damste J.S.S."/>
        </authorList>
    </citation>
    <scope>NUCLEOTIDE SEQUENCE [LARGE SCALE GENOMIC DNA]</scope>
    <source>
        <strain evidence="3 4">SD5</strain>
    </source>
</reference>
<comment type="similarity">
    <text evidence="1">Belongs to the sulfur carrier protein TusA family.</text>
</comment>
<name>A0ABX9KJI6_9FUSO</name>
<dbReference type="NCBIfam" id="TIGR03527">
    <property type="entry name" value="selenium_YedF"/>
    <property type="match status" value="1"/>
</dbReference>
<dbReference type="Proteomes" id="UP000263486">
    <property type="component" value="Unassembled WGS sequence"/>
</dbReference>